<dbReference type="PANTHER" id="PTHR39613">
    <property type="entry name" value="ANCHORED CELL WALL PROTEIN, PUTATIVE (AFU_ORTHOLOGUE AFUA_4G08960)-RELATED"/>
    <property type="match status" value="1"/>
</dbReference>
<organism evidence="3 4">
    <name type="scientific">Apiospora kogelbergensis</name>
    <dbReference type="NCBI Taxonomy" id="1337665"/>
    <lineage>
        <taxon>Eukaryota</taxon>
        <taxon>Fungi</taxon>
        <taxon>Dikarya</taxon>
        <taxon>Ascomycota</taxon>
        <taxon>Pezizomycotina</taxon>
        <taxon>Sordariomycetes</taxon>
        <taxon>Xylariomycetidae</taxon>
        <taxon>Amphisphaeriales</taxon>
        <taxon>Apiosporaceae</taxon>
        <taxon>Apiospora</taxon>
    </lineage>
</organism>
<dbReference type="Proteomes" id="UP001392437">
    <property type="component" value="Unassembled WGS sequence"/>
</dbReference>
<evidence type="ECO:0000313" key="3">
    <source>
        <dbReference type="EMBL" id="KAK8114189.1"/>
    </source>
</evidence>
<sequence>MKLSTLLALPASVSATIRPQQASSRCCFNVTKNGTVGGVLRETQTGDLVFGGTSPKVTLCLDESAGTISDSHGNICSIEEPGHQFKCHSNGFTLSKFELERGLATLNELLTYNGGNAAFVACSVGHRSDGRYSVYSSSKVTTSDCMEVALLAKDQTSGCFAPKNQPVSAPAVLVTTTRTTILGATDPQVTAQTAATNTVPANSTASTSTPPSLTNTAISAISRTNLAASSTPNPSMVASASCVVADSAPSIAPIQIGFPTMDGVSDTSANASITPTNSTMFQYRIPNSFVHGAGKLCALQFRLPFCSMLPSGYPCFSFSGSEQELLSNSGMVFSLVDGVGDISWNNSALQQVYPGTTPIFGTFDCNALPAKYGGDRKISWLASSVNQFSLSFLQAGVGSGSQYDDGVGAWIVACS</sequence>
<comment type="caution">
    <text evidence="3">The sequence shown here is derived from an EMBL/GenBank/DDBJ whole genome shotgun (WGS) entry which is preliminary data.</text>
</comment>
<evidence type="ECO:0000259" key="2">
    <source>
        <dbReference type="Pfam" id="PF09792"/>
    </source>
</evidence>
<evidence type="ECO:0000313" key="4">
    <source>
        <dbReference type="Proteomes" id="UP001392437"/>
    </source>
</evidence>
<name>A0AAW0QV87_9PEZI</name>
<keyword evidence="1" id="KW-0732">Signal</keyword>
<reference evidence="3 4" key="1">
    <citation type="submission" date="2023-01" db="EMBL/GenBank/DDBJ databases">
        <title>Analysis of 21 Apiospora genomes using comparative genomics revels a genus with tremendous synthesis potential of carbohydrate active enzymes and secondary metabolites.</title>
        <authorList>
            <person name="Sorensen T."/>
        </authorList>
    </citation>
    <scope>NUCLEOTIDE SEQUENCE [LARGE SCALE GENOMIC DNA]</scope>
    <source>
        <strain evidence="3 4">CBS 117206</strain>
    </source>
</reference>
<feature type="signal peptide" evidence="1">
    <location>
        <begin position="1"/>
        <end position="15"/>
    </location>
</feature>
<evidence type="ECO:0000256" key="1">
    <source>
        <dbReference type="SAM" id="SignalP"/>
    </source>
</evidence>
<dbReference type="Pfam" id="PF09792">
    <property type="entry name" value="But2"/>
    <property type="match status" value="1"/>
</dbReference>
<feature type="domain" description="Ubiquitin 3 binding protein But2 C-terminal" evidence="2">
    <location>
        <begin position="264"/>
        <end position="394"/>
    </location>
</feature>
<gene>
    <name evidence="3" type="ORF">PG999_006258</name>
</gene>
<keyword evidence="4" id="KW-1185">Reference proteome</keyword>
<feature type="chain" id="PRO_5043878088" evidence="1">
    <location>
        <begin position="16"/>
        <end position="415"/>
    </location>
</feature>
<dbReference type="EMBL" id="JAQQWP010000006">
    <property type="protein sequence ID" value="KAK8114189.1"/>
    <property type="molecule type" value="Genomic_DNA"/>
</dbReference>
<accession>A0AAW0QV87</accession>
<protein>
    <submittedName>
        <fullName evidence="3">GPI anchored cell wall protein</fullName>
    </submittedName>
</protein>
<proteinExistence type="predicted"/>
<dbReference type="PANTHER" id="PTHR39613:SF1">
    <property type="entry name" value="ANCHORED CELL WALL PROTEIN, PUTATIVE (AFU_ORTHOLOGUE AFUA_4G08960)-RELATED"/>
    <property type="match status" value="1"/>
</dbReference>
<dbReference type="InterPro" id="IPR018620">
    <property type="entry name" value="Ubiquitin3-bd_protein_But2_C"/>
</dbReference>
<dbReference type="AlphaFoldDB" id="A0AAW0QV87"/>